<sequence>MENSIPVAGDLWMNQAVKLFRESRNDLAESYQQLISSSMANCFEQRQQTSFVNQLSLGDDFSWTLASGSHAGLPGLLFVVLCLGLPFELGQSICNQPLKKEK</sequence>
<name>A0ABC9WHX4_GRUJA</name>
<gene>
    <name evidence="1" type="ORF">GRJ2_000973300</name>
</gene>
<reference evidence="1 2" key="1">
    <citation type="submission" date="2024-06" db="EMBL/GenBank/DDBJ databases">
        <title>The draft genome of Grus japonensis, version 3.</title>
        <authorList>
            <person name="Nabeshima K."/>
            <person name="Suzuki S."/>
            <person name="Onuma M."/>
        </authorList>
    </citation>
    <scope>NUCLEOTIDE SEQUENCE [LARGE SCALE GENOMIC DNA]</scope>
    <source>
        <strain evidence="1 2">451A</strain>
    </source>
</reference>
<protein>
    <submittedName>
        <fullName evidence="1">Uncharacterized protein</fullName>
    </submittedName>
</protein>
<dbReference type="Proteomes" id="UP001623348">
    <property type="component" value="Unassembled WGS sequence"/>
</dbReference>
<comment type="caution">
    <text evidence="1">The sequence shown here is derived from an EMBL/GenBank/DDBJ whole genome shotgun (WGS) entry which is preliminary data.</text>
</comment>
<proteinExistence type="predicted"/>
<accession>A0ABC9WHX4</accession>
<dbReference type="AlphaFoldDB" id="A0ABC9WHX4"/>
<dbReference type="EMBL" id="BAAFJT010000002">
    <property type="protein sequence ID" value="GAB0185080.1"/>
    <property type="molecule type" value="Genomic_DNA"/>
</dbReference>
<evidence type="ECO:0000313" key="2">
    <source>
        <dbReference type="Proteomes" id="UP001623348"/>
    </source>
</evidence>
<evidence type="ECO:0000313" key="1">
    <source>
        <dbReference type="EMBL" id="GAB0185080.1"/>
    </source>
</evidence>
<organism evidence="1 2">
    <name type="scientific">Grus japonensis</name>
    <name type="common">Japanese crane</name>
    <name type="synonym">Red-crowned crane</name>
    <dbReference type="NCBI Taxonomy" id="30415"/>
    <lineage>
        <taxon>Eukaryota</taxon>
        <taxon>Metazoa</taxon>
        <taxon>Chordata</taxon>
        <taxon>Craniata</taxon>
        <taxon>Vertebrata</taxon>
        <taxon>Euteleostomi</taxon>
        <taxon>Archelosauria</taxon>
        <taxon>Archosauria</taxon>
        <taxon>Dinosauria</taxon>
        <taxon>Saurischia</taxon>
        <taxon>Theropoda</taxon>
        <taxon>Coelurosauria</taxon>
        <taxon>Aves</taxon>
        <taxon>Neognathae</taxon>
        <taxon>Neoaves</taxon>
        <taxon>Gruiformes</taxon>
        <taxon>Gruidae</taxon>
        <taxon>Grus</taxon>
    </lineage>
</organism>
<keyword evidence="2" id="KW-1185">Reference proteome</keyword>